<keyword evidence="1" id="KW-0732">Signal</keyword>
<dbReference type="HOGENOM" id="CLU_2700713_0_0_3"/>
<keyword evidence="3" id="KW-1185">Reference proteome</keyword>
<gene>
    <name evidence="2" type="ORF">LYNGBM3L_07870</name>
</gene>
<protein>
    <submittedName>
        <fullName evidence="2">Uncharacterized protein</fullName>
    </submittedName>
</protein>
<dbReference type="RefSeq" id="WP_008178675.1">
    <property type="nucleotide sequence ID" value="NZ_GL890823.1"/>
</dbReference>
<evidence type="ECO:0000313" key="2">
    <source>
        <dbReference type="EMBL" id="EGJ35288.1"/>
    </source>
</evidence>
<dbReference type="EMBL" id="GL890823">
    <property type="protein sequence ID" value="EGJ35288.1"/>
    <property type="molecule type" value="Genomic_DNA"/>
</dbReference>
<feature type="signal peptide" evidence="1">
    <location>
        <begin position="1"/>
        <end position="23"/>
    </location>
</feature>
<organism evidence="2 3">
    <name type="scientific">Moorena producens 3L</name>
    <dbReference type="NCBI Taxonomy" id="489825"/>
    <lineage>
        <taxon>Bacteria</taxon>
        <taxon>Bacillati</taxon>
        <taxon>Cyanobacteriota</taxon>
        <taxon>Cyanophyceae</taxon>
        <taxon>Coleofasciculales</taxon>
        <taxon>Coleofasciculaceae</taxon>
        <taxon>Moorena</taxon>
    </lineage>
</organism>
<accession>F4XJK8</accession>
<proteinExistence type="predicted"/>
<dbReference type="AlphaFoldDB" id="F4XJK8"/>
<sequence>MVNKKLAIAVSGSFASSRSVSFAALPSVQGQPIKMLIGGGIVIIVGNLSAAWGLDEELALPREMIRTAVGNGY</sequence>
<reference evidence="3" key="1">
    <citation type="journal article" date="2011" name="Proc. Natl. Acad. Sci. U.S.A.">
        <title>Genomic insights into the physiology and ecology of the marine filamentous cyanobacterium Lyngbya majuscula.</title>
        <authorList>
            <person name="Jones A.C."/>
            <person name="Monroe E.A."/>
            <person name="Podell S."/>
            <person name="Hess W.R."/>
            <person name="Klages S."/>
            <person name="Esquenazi E."/>
            <person name="Niessen S."/>
            <person name="Hoover H."/>
            <person name="Rothmann M."/>
            <person name="Lasken R.S."/>
            <person name="Yates J.R.III."/>
            <person name="Reinhardt R."/>
            <person name="Kube M."/>
            <person name="Burkart M.D."/>
            <person name="Allen E.E."/>
            <person name="Dorrestein P.C."/>
            <person name="Gerwick W.H."/>
            <person name="Gerwick L."/>
        </authorList>
    </citation>
    <scope>NUCLEOTIDE SEQUENCE [LARGE SCALE GENOMIC DNA]</scope>
    <source>
        <strain evidence="3">3L</strain>
    </source>
</reference>
<dbReference type="Proteomes" id="UP000003959">
    <property type="component" value="Unassembled WGS sequence"/>
</dbReference>
<evidence type="ECO:0000256" key="1">
    <source>
        <dbReference type="SAM" id="SignalP"/>
    </source>
</evidence>
<evidence type="ECO:0000313" key="3">
    <source>
        <dbReference type="Proteomes" id="UP000003959"/>
    </source>
</evidence>
<name>F4XJK8_9CYAN</name>
<feature type="chain" id="PRO_5003319579" evidence="1">
    <location>
        <begin position="24"/>
        <end position="73"/>
    </location>
</feature>